<keyword evidence="3" id="KW-1185">Reference proteome</keyword>
<feature type="transmembrane region" description="Helical" evidence="1">
    <location>
        <begin position="129"/>
        <end position="145"/>
    </location>
</feature>
<feature type="transmembrane region" description="Helical" evidence="1">
    <location>
        <begin position="174"/>
        <end position="191"/>
    </location>
</feature>
<feature type="transmembrane region" description="Helical" evidence="1">
    <location>
        <begin position="423"/>
        <end position="442"/>
    </location>
</feature>
<evidence type="ECO:0000313" key="3">
    <source>
        <dbReference type="Proteomes" id="UP000654482"/>
    </source>
</evidence>
<protein>
    <submittedName>
        <fullName evidence="2">Uncharacterized protein</fullName>
    </submittedName>
</protein>
<dbReference type="Proteomes" id="UP000654482">
    <property type="component" value="Unassembled WGS sequence"/>
</dbReference>
<keyword evidence="1" id="KW-0812">Transmembrane</keyword>
<dbReference type="EMBL" id="JADEWZ010000021">
    <property type="protein sequence ID" value="MBE9117129.1"/>
    <property type="molecule type" value="Genomic_DNA"/>
</dbReference>
<evidence type="ECO:0000313" key="2">
    <source>
        <dbReference type="EMBL" id="MBE9117129.1"/>
    </source>
</evidence>
<organism evidence="2 3">
    <name type="scientific">Lusitaniella coriacea LEGE 07157</name>
    <dbReference type="NCBI Taxonomy" id="945747"/>
    <lineage>
        <taxon>Bacteria</taxon>
        <taxon>Bacillati</taxon>
        <taxon>Cyanobacteriota</taxon>
        <taxon>Cyanophyceae</taxon>
        <taxon>Spirulinales</taxon>
        <taxon>Lusitaniellaceae</taxon>
        <taxon>Lusitaniella</taxon>
    </lineage>
</organism>
<dbReference type="AlphaFoldDB" id="A0A8J7DXG4"/>
<feature type="transmembrane region" description="Helical" evidence="1">
    <location>
        <begin position="151"/>
        <end position="167"/>
    </location>
</feature>
<feature type="transmembrane region" description="Helical" evidence="1">
    <location>
        <begin position="104"/>
        <end position="122"/>
    </location>
</feature>
<feature type="transmembrane region" description="Helical" evidence="1">
    <location>
        <begin position="33"/>
        <end position="50"/>
    </location>
</feature>
<comment type="caution">
    <text evidence="2">The sequence shown here is derived from an EMBL/GenBank/DDBJ whole genome shotgun (WGS) entry which is preliminary data.</text>
</comment>
<feature type="transmembrane region" description="Helical" evidence="1">
    <location>
        <begin position="197"/>
        <end position="215"/>
    </location>
</feature>
<gene>
    <name evidence="2" type="ORF">IQ249_14605</name>
</gene>
<reference evidence="2" key="1">
    <citation type="submission" date="2020-10" db="EMBL/GenBank/DDBJ databases">
        <authorList>
            <person name="Castelo-Branco R."/>
            <person name="Eusebio N."/>
            <person name="Adriana R."/>
            <person name="Vieira A."/>
            <person name="Brugerolle De Fraissinette N."/>
            <person name="Rezende De Castro R."/>
            <person name="Schneider M.P."/>
            <person name="Vasconcelos V."/>
            <person name="Leao P.N."/>
        </authorList>
    </citation>
    <scope>NUCLEOTIDE SEQUENCE</scope>
    <source>
        <strain evidence="2">LEGE 07157</strain>
    </source>
</reference>
<sequence length="580" mass="67383">MNWTILRQKLRNLRFIAPRSRIFDFSQQHPVDFIYFIFLGFAALKLMFAIETVADIQLHDETYYLYSGVNLLQEGLPEPEWAPFYTIWYYFLSSLEPNPIQLHFLNHQLLVSLTTLVFYLFLRSIKVRPILAFLTSSLYLVSGIHQVDPRPTNFAFLIFALVFLLAIKARAKDSYYGILSLGFLLISFIRPEYFVPFCAIFSFYFFHFIKTIWIAKRASLRAIAKISFLTLTSLLFITILGNPLGGDRSWWAFRQHFSVNWVEWNQSDLIPWTNYVEIVKSVFGNAENISEALSVNPTLFFAHILTNFKNYIINSIEILFVDFDRYQFFPILNRAIACLEVIVLIAVIFYIIKQRKIVAKNLDPSLTKKLVIAVLGLLIAIIPSVLLVYPREHYLVIQGTLIFAIAAYLLESSLPKHRLNYRTLKFACAIGLIFLLLVPNLSRGWCIFPNACIAPRNPNTPLIAPNLKTIQFLKSLNIKDPVNLLEAEGGFHIYLGDNYNRVGEYLKYDRFSEFAQKRQINAIILSHDLVKHHKFINDEDFNELMQKPEAFGYSLLIIPRTEFQLLLKQRLLMNSFEFSP</sequence>
<dbReference type="RefSeq" id="WP_194030221.1">
    <property type="nucleotide sequence ID" value="NZ_JADEWZ010000021.1"/>
</dbReference>
<accession>A0A8J7DXG4</accession>
<feature type="transmembrane region" description="Helical" evidence="1">
    <location>
        <begin position="331"/>
        <end position="350"/>
    </location>
</feature>
<evidence type="ECO:0000256" key="1">
    <source>
        <dbReference type="SAM" id="Phobius"/>
    </source>
</evidence>
<keyword evidence="1" id="KW-1133">Transmembrane helix</keyword>
<proteinExistence type="predicted"/>
<keyword evidence="1" id="KW-0472">Membrane</keyword>
<feature type="transmembrane region" description="Helical" evidence="1">
    <location>
        <begin position="370"/>
        <end position="389"/>
    </location>
</feature>
<name>A0A8J7DXG4_9CYAN</name>
<feature type="transmembrane region" description="Helical" evidence="1">
    <location>
        <begin position="395"/>
        <end position="411"/>
    </location>
</feature>
<feature type="transmembrane region" description="Helical" evidence="1">
    <location>
        <begin position="222"/>
        <end position="241"/>
    </location>
</feature>